<dbReference type="PRINTS" id="PR00081">
    <property type="entry name" value="GDHRDH"/>
</dbReference>
<dbReference type="PANTHER" id="PTHR43669:SF3">
    <property type="entry name" value="ALCOHOL DEHYDROGENASE, PUTATIVE (AFU_ORTHOLOGUE AFUA_3G03445)-RELATED"/>
    <property type="match status" value="1"/>
</dbReference>
<dbReference type="InterPro" id="IPR036291">
    <property type="entry name" value="NAD(P)-bd_dom_sf"/>
</dbReference>
<comment type="similarity">
    <text evidence="1">Belongs to the short-chain dehydrogenases/reductases (SDR) family.</text>
</comment>
<dbReference type="Pfam" id="PF13561">
    <property type="entry name" value="adh_short_C2"/>
    <property type="match status" value="1"/>
</dbReference>
<dbReference type="SUPFAM" id="SSF51735">
    <property type="entry name" value="NAD(P)-binding Rossmann-fold domains"/>
    <property type="match status" value="1"/>
</dbReference>
<evidence type="ECO:0000256" key="1">
    <source>
        <dbReference type="ARBA" id="ARBA00006484"/>
    </source>
</evidence>
<evidence type="ECO:0000313" key="3">
    <source>
        <dbReference type="EMBL" id="MEX0426836.1"/>
    </source>
</evidence>
<dbReference type="Gene3D" id="3.40.50.720">
    <property type="entry name" value="NAD(P)-binding Rossmann-like Domain"/>
    <property type="match status" value="1"/>
</dbReference>
<dbReference type="RefSeq" id="WP_367991638.1">
    <property type="nucleotide sequence ID" value="NZ_JBFPJR010000005.1"/>
</dbReference>
<keyword evidence="2 3" id="KW-0560">Oxidoreductase</keyword>
<sequence length="250" mass="24918">MDVGLDGQVALVTGGSRGIGKACARALLAEGASVALLARDAEALAAAAAELGGDVLTVVADTTDAAQVDAAVAEVVARFGRLDVVVNAAAQPASNSTKGTGVAGTDEAEVIEQVDTKALGYLRVARAAVPHLRAAGGGRIVNISGMNARATGSIMGSVRNIAVVAIAKNLADELGRDNIAVTVVHPGLTRTDSREFTPAMQAGSEANALGRTVDASEIGDIVTFLASPRAVALNGAVLTADGGRVGSIWT</sequence>
<organism evidence="3 4">
    <name type="scientific">Nocardioides eburneus</name>
    <dbReference type="NCBI Taxonomy" id="3231482"/>
    <lineage>
        <taxon>Bacteria</taxon>
        <taxon>Bacillati</taxon>
        <taxon>Actinomycetota</taxon>
        <taxon>Actinomycetes</taxon>
        <taxon>Propionibacteriales</taxon>
        <taxon>Nocardioidaceae</taxon>
        <taxon>Nocardioides</taxon>
    </lineage>
</organism>
<dbReference type="EC" id="1.1.1.-" evidence="3"/>
<reference evidence="3 4" key="1">
    <citation type="submission" date="2024-07" db="EMBL/GenBank/DDBJ databases">
        <authorList>
            <person name="Lee S."/>
            <person name="Kang M."/>
        </authorList>
    </citation>
    <scope>NUCLEOTIDE SEQUENCE [LARGE SCALE GENOMIC DNA]</scope>
    <source>
        <strain evidence="3 4">DS6</strain>
    </source>
</reference>
<dbReference type="Proteomes" id="UP001556631">
    <property type="component" value="Unassembled WGS sequence"/>
</dbReference>
<keyword evidence="4" id="KW-1185">Reference proteome</keyword>
<name>A0ABV3SV67_9ACTN</name>
<dbReference type="EMBL" id="JBFPJR010000005">
    <property type="protein sequence ID" value="MEX0426836.1"/>
    <property type="molecule type" value="Genomic_DNA"/>
</dbReference>
<comment type="caution">
    <text evidence="3">The sequence shown here is derived from an EMBL/GenBank/DDBJ whole genome shotgun (WGS) entry which is preliminary data.</text>
</comment>
<evidence type="ECO:0000256" key="2">
    <source>
        <dbReference type="ARBA" id="ARBA00023002"/>
    </source>
</evidence>
<gene>
    <name evidence="3" type="ORF">AB3X52_04315</name>
</gene>
<proteinExistence type="inferred from homology"/>
<dbReference type="InterPro" id="IPR002347">
    <property type="entry name" value="SDR_fam"/>
</dbReference>
<dbReference type="CDD" id="cd05233">
    <property type="entry name" value="SDR_c"/>
    <property type="match status" value="1"/>
</dbReference>
<dbReference type="PANTHER" id="PTHR43669">
    <property type="entry name" value="5-KETO-D-GLUCONATE 5-REDUCTASE"/>
    <property type="match status" value="1"/>
</dbReference>
<evidence type="ECO:0000313" key="4">
    <source>
        <dbReference type="Proteomes" id="UP001556631"/>
    </source>
</evidence>
<dbReference type="GO" id="GO:0016491">
    <property type="term" value="F:oxidoreductase activity"/>
    <property type="evidence" value="ECO:0007669"/>
    <property type="project" value="UniProtKB-KW"/>
</dbReference>
<protein>
    <submittedName>
        <fullName evidence="3">SDR family NAD(P)-dependent oxidoreductase</fullName>
        <ecNumber evidence="3">1.1.1.-</ecNumber>
    </submittedName>
</protein>
<accession>A0ABV3SV67</accession>